<dbReference type="EMBL" id="JANEYF010001211">
    <property type="protein sequence ID" value="KAJ8965573.1"/>
    <property type="molecule type" value="Genomic_DNA"/>
</dbReference>
<keyword evidence="3" id="KW-1185">Reference proteome</keyword>
<sequence>MKIYTETSSPYSGVVGLGAAVDGASPGLPLALPAEPGSQPASHTGSPDPAALTVLQPSNGASQHYSTMLPSFGYSTGTKMINNQK</sequence>
<feature type="compositionally biased region" description="Low complexity" evidence="1">
    <location>
        <begin position="25"/>
        <end position="38"/>
    </location>
</feature>
<dbReference type="Proteomes" id="UP001162156">
    <property type="component" value="Unassembled WGS sequence"/>
</dbReference>
<evidence type="ECO:0000313" key="3">
    <source>
        <dbReference type="Proteomes" id="UP001162156"/>
    </source>
</evidence>
<reference evidence="2" key="1">
    <citation type="journal article" date="2023" name="Insect Mol. Biol.">
        <title>Genome sequencing provides insights into the evolution of gene families encoding plant cell wall-degrading enzymes in longhorned beetles.</title>
        <authorList>
            <person name="Shin N.R."/>
            <person name="Okamura Y."/>
            <person name="Kirsch R."/>
            <person name="Pauchet Y."/>
        </authorList>
    </citation>
    <scope>NUCLEOTIDE SEQUENCE</scope>
    <source>
        <strain evidence="2">RBIC_L_NR</strain>
    </source>
</reference>
<protein>
    <submittedName>
        <fullName evidence="2">Uncharacterized protein</fullName>
    </submittedName>
</protein>
<organism evidence="2 3">
    <name type="scientific">Rhamnusium bicolor</name>
    <dbReference type="NCBI Taxonomy" id="1586634"/>
    <lineage>
        <taxon>Eukaryota</taxon>
        <taxon>Metazoa</taxon>
        <taxon>Ecdysozoa</taxon>
        <taxon>Arthropoda</taxon>
        <taxon>Hexapoda</taxon>
        <taxon>Insecta</taxon>
        <taxon>Pterygota</taxon>
        <taxon>Neoptera</taxon>
        <taxon>Endopterygota</taxon>
        <taxon>Coleoptera</taxon>
        <taxon>Polyphaga</taxon>
        <taxon>Cucujiformia</taxon>
        <taxon>Chrysomeloidea</taxon>
        <taxon>Cerambycidae</taxon>
        <taxon>Lepturinae</taxon>
        <taxon>Rhagiini</taxon>
        <taxon>Rhamnusium</taxon>
    </lineage>
</organism>
<gene>
    <name evidence="2" type="ORF">NQ314_004033</name>
</gene>
<accession>A0AAV8ZNC2</accession>
<name>A0AAV8ZNC2_9CUCU</name>
<feature type="region of interest" description="Disordered" evidence="1">
    <location>
        <begin position="25"/>
        <end position="62"/>
    </location>
</feature>
<dbReference type="AlphaFoldDB" id="A0AAV8ZNC2"/>
<evidence type="ECO:0000313" key="2">
    <source>
        <dbReference type="EMBL" id="KAJ8965573.1"/>
    </source>
</evidence>
<comment type="caution">
    <text evidence="2">The sequence shown here is derived from an EMBL/GenBank/DDBJ whole genome shotgun (WGS) entry which is preliminary data.</text>
</comment>
<evidence type="ECO:0000256" key="1">
    <source>
        <dbReference type="SAM" id="MobiDB-lite"/>
    </source>
</evidence>
<proteinExistence type="predicted"/>